<proteinExistence type="inferred from homology"/>
<dbReference type="InterPro" id="IPR014284">
    <property type="entry name" value="RNA_pol_sigma-70_dom"/>
</dbReference>
<feature type="domain" description="RNA polymerase sigma factor 70 region 4 type 2" evidence="7">
    <location>
        <begin position="102"/>
        <end position="154"/>
    </location>
</feature>
<sequence length="172" mass="19766">MISFDDYVRLRGERLVRLARVLVRDRYLAEDLVQEVLGKAYARWDRISRVDDLDMYLRRMLVNGHISWRRKRSSSEVATDIPTFYPDRSDGADIGTETAERDAAWRLIADLPPKQRATLVLRYYEDLDDATIAGILRCSPVTVRTQAMRALATLRARLGATPALNRKGDTLR</sequence>
<evidence type="ECO:0000256" key="2">
    <source>
        <dbReference type="ARBA" id="ARBA00023015"/>
    </source>
</evidence>
<feature type="domain" description="RNA polymerase sigma-70 region 2" evidence="6">
    <location>
        <begin position="13"/>
        <end position="73"/>
    </location>
</feature>
<dbReference type="GO" id="GO:0006352">
    <property type="term" value="P:DNA-templated transcription initiation"/>
    <property type="evidence" value="ECO:0007669"/>
    <property type="project" value="InterPro"/>
</dbReference>
<evidence type="ECO:0000256" key="4">
    <source>
        <dbReference type="ARBA" id="ARBA00023125"/>
    </source>
</evidence>
<comment type="similarity">
    <text evidence="1">Belongs to the sigma-70 factor family. ECF subfamily.</text>
</comment>
<evidence type="ECO:0000313" key="9">
    <source>
        <dbReference type="Proteomes" id="UP000642070"/>
    </source>
</evidence>
<dbReference type="InterPro" id="IPR036388">
    <property type="entry name" value="WH-like_DNA-bd_sf"/>
</dbReference>
<accession>A0A917U8N0</accession>
<keyword evidence="2" id="KW-0805">Transcription regulation</keyword>
<dbReference type="Proteomes" id="UP000642070">
    <property type="component" value="Unassembled WGS sequence"/>
</dbReference>
<evidence type="ECO:0000256" key="3">
    <source>
        <dbReference type="ARBA" id="ARBA00023082"/>
    </source>
</evidence>
<dbReference type="SUPFAM" id="SSF88659">
    <property type="entry name" value="Sigma3 and sigma4 domains of RNA polymerase sigma factors"/>
    <property type="match status" value="1"/>
</dbReference>
<dbReference type="EMBL" id="BMPI01000052">
    <property type="protein sequence ID" value="GGM65633.1"/>
    <property type="molecule type" value="Genomic_DNA"/>
</dbReference>
<comment type="caution">
    <text evidence="8">The sequence shown here is derived from an EMBL/GenBank/DDBJ whole genome shotgun (WGS) entry which is preliminary data.</text>
</comment>
<reference evidence="8" key="2">
    <citation type="submission" date="2020-09" db="EMBL/GenBank/DDBJ databases">
        <authorList>
            <person name="Sun Q."/>
            <person name="Ohkuma M."/>
        </authorList>
    </citation>
    <scope>NUCLEOTIDE SEQUENCE</scope>
    <source>
        <strain evidence="8">JCM 19831</strain>
    </source>
</reference>
<dbReference type="InterPro" id="IPR013324">
    <property type="entry name" value="RNA_pol_sigma_r3/r4-like"/>
</dbReference>
<gene>
    <name evidence="8" type="ORF">GCM10007977_079050</name>
</gene>
<dbReference type="SUPFAM" id="SSF88946">
    <property type="entry name" value="Sigma2 domain of RNA polymerase sigma factors"/>
    <property type="match status" value="1"/>
</dbReference>
<evidence type="ECO:0000259" key="6">
    <source>
        <dbReference type="Pfam" id="PF04542"/>
    </source>
</evidence>
<dbReference type="PANTHER" id="PTHR43133:SF50">
    <property type="entry name" value="ECF RNA POLYMERASE SIGMA FACTOR SIGM"/>
    <property type="match status" value="1"/>
</dbReference>
<keyword evidence="3" id="KW-0731">Sigma factor</keyword>
<dbReference type="Gene3D" id="1.10.10.10">
    <property type="entry name" value="Winged helix-like DNA-binding domain superfamily/Winged helix DNA-binding domain"/>
    <property type="match status" value="1"/>
</dbReference>
<evidence type="ECO:0000256" key="1">
    <source>
        <dbReference type="ARBA" id="ARBA00010641"/>
    </source>
</evidence>
<dbReference type="GO" id="GO:0003677">
    <property type="term" value="F:DNA binding"/>
    <property type="evidence" value="ECO:0007669"/>
    <property type="project" value="UniProtKB-KW"/>
</dbReference>
<keyword evidence="9" id="KW-1185">Reference proteome</keyword>
<dbReference type="InterPro" id="IPR007627">
    <property type="entry name" value="RNA_pol_sigma70_r2"/>
</dbReference>
<protein>
    <submittedName>
        <fullName evidence="8">RNA polymerase</fullName>
    </submittedName>
</protein>
<dbReference type="NCBIfam" id="TIGR02983">
    <property type="entry name" value="SigE-fam_strep"/>
    <property type="match status" value="1"/>
</dbReference>
<dbReference type="InterPro" id="IPR039425">
    <property type="entry name" value="RNA_pol_sigma-70-like"/>
</dbReference>
<dbReference type="Pfam" id="PF04542">
    <property type="entry name" value="Sigma70_r2"/>
    <property type="match status" value="1"/>
</dbReference>
<keyword evidence="5" id="KW-0804">Transcription</keyword>
<dbReference type="InterPro" id="IPR013249">
    <property type="entry name" value="RNA_pol_sigma70_r4_t2"/>
</dbReference>
<name>A0A917U8N0_9ACTN</name>
<keyword evidence="4" id="KW-0238">DNA-binding</keyword>
<evidence type="ECO:0000259" key="7">
    <source>
        <dbReference type="Pfam" id="PF08281"/>
    </source>
</evidence>
<dbReference type="InterPro" id="IPR014325">
    <property type="entry name" value="RNA_pol_sigma-E_actinobac"/>
</dbReference>
<dbReference type="NCBIfam" id="TIGR02937">
    <property type="entry name" value="sigma70-ECF"/>
    <property type="match status" value="1"/>
</dbReference>
<dbReference type="GO" id="GO:0016987">
    <property type="term" value="F:sigma factor activity"/>
    <property type="evidence" value="ECO:0007669"/>
    <property type="project" value="UniProtKB-KW"/>
</dbReference>
<reference evidence="8" key="1">
    <citation type="journal article" date="2014" name="Int. J. Syst. Evol. Microbiol.">
        <title>Complete genome sequence of Corynebacterium casei LMG S-19264T (=DSM 44701T), isolated from a smear-ripened cheese.</title>
        <authorList>
            <consortium name="US DOE Joint Genome Institute (JGI-PGF)"/>
            <person name="Walter F."/>
            <person name="Albersmeier A."/>
            <person name="Kalinowski J."/>
            <person name="Ruckert C."/>
        </authorList>
    </citation>
    <scope>NUCLEOTIDE SEQUENCE</scope>
    <source>
        <strain evidence="8">JCM 19831</strain>
    </source>
</reference>
<dbReference type="AlphaFoldDB" id="A0A917U8N0"/>
<dbReference type="InterPro" id="IPR013325">
    <property type="entry name" value="RNA_pol_sigma_r2"/>
</dbReference>
<dbReference type="Pfam" id="PF08281">
    <property type="entry name" value="Sigma70_r4_2"/>
    <property type="match status" value="1"/>
</dbReference>
<evidence type="ECO:0000313" key="8">
    <source>
        <dbReference type="EMBL" id="GGM65633.1"/>
    </source>
</evidence>
<organism evidence="8 9">
    <name type="scientific">Dactylosporangium sucinum</name>
    <dbReference type="NCBI Taxonomy" id="1424081"/>
    <lineage>
        <taxon>Bacteria</taxon>
        <taxon>Bacillati</taxon>
        <taxon>Actinomycetota</taxon>
        <taxon>Actinomycetes</taxon>
        <taxon>Micromonosporales</taxon>
        <taxon>Micromonosporaceae</taxon>
        <taxon>Dactylosporangium</taxon>
    </lineage>
</organism>
<evidence type="ECO:0000256" key="5">
    <source>
        <dbReference type="ARBA" id="ARBA00023163"/>
    </source>
</evidence>
<dbReference type="Gene3D" id="1.10.1740.10">
    <property type="match status" value="1"/>
</dbReference>
<dbReference type="PANTHER" id="PTHR43133">
    <property type="entry name" value="RNA POLYMERASE ECF-TYPE SIGMA FACTO"/>
    <property type="match status" value="1"/>
</dbReference>